<evidence type="ECO:0000313" key="2">
    <source>
        <dbReference type="EMBL" id="MBC9931091.1"/>
    </source>
</evidence>
<protein>
    <recommendedName>
        <fullName evidence="4">TonB C-terminal domain-containing protein</fullName>
    </recommendedName>
</protein>
<sequence>MKKLVIIAYCICAAISVLGQDSKASLNNGQLPKIFFSKHVNMRSLYHEVMDSTDRPVRVLFSFVINRNGDPDSLKIHESTSSLLEQEIRRVMALGKGQWKPEMRNGKTVISTPFFWVIYVQCTDCDHGQKIERENETFYKQYPYSSLPNWRKGSVVLDPPPLVFLRPRS</sequence>
<keyword evidence="3" id="KW-1185">Reference proteome</keyword>
<gene>
    <name evidence="2" type="ORF">ICL07_11945</name>
</gene>
<accession>A0ABR7TNK1</accession>
<organism evidence="2 3">
    <name type="scientific">Chitinophaga qingshengii</name>
    <dbReference type="NCBI Taxonomy" id="1569794"/>
    <lineage>
        <taxon>Bacteria</taxon>
        <taxon>Pseudomonadati</taxon>
        <taxon>Bacteroidota</taxon>
        <taxon>Chitinophagia</taxon>
        <taxon>Chitinophagales</taxon>
        <taxon>Chitinophagaceae</taxon>
        <taxon>Chitinophaga</taxon>
    </lineage>
</organism>
<evidence type="ECO:0008006" key="4">
    <source>
        <dbReference type="Google" id="ProtNLM"/>
    </source>
</evidence>
<name>A0ABR7TNK1_9BACT</name>
<dbReference type="EMBL" id="JACVFC010000001">
    <property type="protein sequence ID" value="MBC9931091.1"/>
    <property type="molecule type" value="Genomic_DNA"/>
</dbReference>
<comment type="caution">
    <text evidence="2">The sequence shown here is derived from an EMBL/GenBank/DDBJ whole genome shotgun (WGS) entry which is preliminary data.</text>
</comment>
<evidence type="ECO:0000256" key="1">
    <source>
        <dbReference type="SAM" id="SignalP"/>
    </source>
</evidence>
<dbReference type="RefSeq" id="WP_188088126.1">
    <property type="nucleotide sequence ID" value="NZ_JACVFC010000001.1"/>
</dbReference>
<feature type="signal peptide" evidence="1">
    <location>
        <begin position="1"/>
        <end position="19"/>
    </location>
</feature>
<proteinExistence type="predicted"/>
<feature type="chain" id="PRO_5045282117" description="TonB C-terminal domain-containing protein" evidence="1">
    <location>
        <begin position="20"/>
        <end position="169"/>
    </location>
</feature>
<dbReference type="SUPFAM" id="SSF74653">
    <property type="entry name" value="TolA/TonB C-terminal domain"/>
    <property type="match status" value="1"/>
</dbReference>
<dbReference type="Gene3D" id="3.30.1150.10">
    <property type="match status" value="1"/>
</dbReference>
<keyword evidence="1" id="KW-0732">Signal</keyword>
<evidence type="ECO:0000313" key="3">
    <source>
        <dbReference type="Proteomes" id="UP000659124"/>
    </source>
</evidence>
<reference evidence="2 3" key="1">
    <citation type="submission" date="2020-09" db="EMBL/GenBank/DDBJ databases">
        <title>Genome sequences of type strains of Chitinophaga qingshengii and Chitinophaga varians.</title>
        <authorList>
            <person name="Kittiwongwattana C."/>
        </authorList>
    </citation>
    <scope>NUCLEOTIDE SEQUENCE [LARGE SCALE GENOMIC DNA]</scope>
    <source>
        <strain evidence="2 3">JCM 30026</strain>
    </source>
</reference>
<dbReference type="Proteomes" id="UP000659124">
    <property type="component" value="Unassembled WGS sequence"/>
</dbReference>